<dbReference type="Proteomes" id="UP001056120">
    <property type="component" value="Linkage Group LG12"/>
</dbReference>
<accession>A0ACB9HEX5</accession>
<protein>
    <submittedName>
        <fullName evidence="1">Uncharacterized protein</fullName>
    </submittedName>
</protein>
<keyword evidence="2" id="KW-1185">Reference proteome</keyword>
<reference evidence="2" key="1">
    <citation type="journal article" date="2022" name="Mol. Ecol. Resour.">
        <title>The genomes of chicory, endive, great burdock and yacon provide insights into Asteraceae palaeo-polyploidization history and plant inulin production.</title>
        <authorList>
            <person name="Fan W."/>
            <person name="Wang S."/>
            <person name="Wang H."/>
            <person name="Wang A."/>
            <person name="Jiang F."/>
            <person name="Liu H."/>
            <person name="Zhao H."/>
            <person name="Xu D."/>
            <person name="Zhang Y."/>
        </authorList>
    </citation>
    <scope>NUCLEOTIDE SEQUENCE [LARGE SCALE GENOMIC DNA]</scope>
    <source>
        <strain evidence="2">cv. Yunnan</strain>
    </source>
</reference>
<evidence type="ECO:0000313" key="1">
    <source>
        <dbReference type="EMBL" id="KAI3793467.1"/>
    </source>
</evidence>
<dbReference type="EMBL" id="CM042029">
    <property type="protein sequence ID" value="KAI3793467.1"/>
    <property type="molecule type" value="Genomic_DNA"/>
</dbReference>
<gene>
    <name evidence="1" type="ORF">L1987_36086</name>
</gene>
<sequence>MRNDNLLDWINELDWYEKISKSGNLRPSFIKGKFEGSLPGLETYPDIGQAAFGTTGHNFTSCVGYIILESDNLASLFPNAQLNLGGFILDAHYLFAVMITLAVLPTVWLRDMSVLSYISGLYGYCYSGHAVFPNIYTSMAKKSQYPMVLLASFGICGFLYASVAVVGYMMFGESTESQFTLNLPTNLVASNIAVWTTNGFNALYFGCSPIYPLLCPCDVTHWIFNDHANFDISLCLLFEHPKGEDNSLSGVTLCVDRRGWNRLISYWNLYIAIGNRSTVVMMMF</sequence>
<name>A0ACB9HEX5_9ASTR</name>
<reference evidence="1 2" key="2">
    <citation type="journal article" date="2022" name="Mol. Ecol. Resour.">
        <title>The genomes of chicory, endive, great burdock and yacon provide insights into Asteraceae paleo-polyploidization history and plant inulin production.</title>
        <authorList>
            <person name="Fan W."/>
            <person name="Wang S."/>
            <person name="Wang H."/>
            <person name="Wang A."/>
            <person name="Jiang F."/>
            <person name="Liu H."/>
            <person name="Zhao H."/>
            <person name="Xu D."/>
            <person name="Zhang Y."/>
        </authorList>
    </citation>
    <scope>NUCLEOTIDE SEQUENCE [LARGE SCALE GENOMIC DNA]</scope>
    <source>
        <strain evidence="2">cv. Yunnan</strain>
        <tissue evidence="1">Leaves</tissue>
    </source>
</reference>
<evidence type="ECO:0000313" key="2">
    <source>
        <dbReference type="Proteomes" id="UP001056120"/>
    </source>
</evidence>
<organism evidence="1 2">
    <name type="scientific">Smallanthus sonchifolius</name>
    <dbReference type="NCBI Taxonomy" id="185202"/>
    <lineage>
        <taxon>Eukaryota</taxon>
        <taxon>Viridiplantae</taxon>
        <taxon>Streptophyta</taxon>
        <taxon>Embryophyta</taxon>
        <taxon>Tracheophyta</taxon>
        <taxon>Spermatophyta</taxon>
        <taxon>Magnoliopsida</taxon>
        <taxon>eudicotyledons</taxon>
        <taxon>Gunneridae</taxon>
        <taxon>Pentapetalae</taxon>
        <taxon>asterids</taxon>
        <taxon>campanulids</taxon>
        <taxon>Asterales</taxon>
        <taxon>Asteraceae</taxon>
        <taxon>Asteroideae</taxon>
        <taxon>Heliantheae alliance</taxon>
        <taxon>Millerieae</taxon>
        <taxon>Smallanthus</taxon>
    </lineage>
</organism>
<comment type="caution">
    <text evidence="1">The sequence shown here is derived from an EMBL/GenBank/DDBJ whole genome shotgun (WGS) entry which is preliminary data.</text>
</comment>
<proteinExistence type="predicted"/>